<dbReference type="STRING" id="128403.WA1_48985"/>
<reference evidence="1 2" key="1">
    <citation type="journal article" date="2013" name="Genome Biol. Evol.">
        <title>Genomes of Stigonematalean cyanobacteria (subsection V) and the evolution of oxygenic photosynthesis from prokaryotes to plastids.</title>
        <authorList>
            <person name="Dagan T."/>
            <person name="Roettger M."/>
            <person name="Stucken K."/>
            <person name="Landan G."/>
            <person name="Koch R."/>
            <person name="Major P."/>
            <person name="Gould S.B."/>
            <person name="Goremykin V.V."/>
            <person name="Rippka R."/>
            <person name="Tandeau de Marsac N."/>
            <person name="Gugger M."/>
            <person name="Lockhart P.J."/>
            <person name="Allen J.F."/>
            <person name="Brune I."/>
            <person name="Maus I."/>
            <person name="Puhler A."/>
            <person name="Martin W.F."/>
        </authorList>
    </citation>
    <scope>NUCLEOTIDE SEQUENCE [LARGE SCALE GENOMIC DNA]</scope>
    <source>
        <strain evidence="1 2">PCC 7110</strain>
    </source>
</reference>
<dbReference type="EMBL" id="ANNX02000048">
    <property type="protein sequence ID" value="KYC35956.1"/>
    <property type="molecule type" value="Genomic_DNA"/>
</dbReference>
<evidence type="ECO:0000313" key="2">
    <source>
        <dbReference type="Proteomes" id="UP000076925"/>
    </source>
</evidence>
<dbReference type="RefSeq" id="WP_017742301.1">
    <property type="nucleotide sequence ID" value="NZ_KQ976354.1"/>
</dbReference>
<name>A0A139WU44_9CYAN</name>
<dbReference type="Proteomes" id="UP000076925">
    <property type="component" value="Unassembled WGS sequence"/>
</dbReference>
<accession>A0A139WU44</accession>
<proteinExistence type="predicted"/>
<sequence length="72" mass="8580">MNYPSPRYVNTVWINLCFYSLKLKLIRILAEELDTKEDISPLEPDKTYHLPLDNREETLHYILTVIFSHTTL</sequence>
<dbReference type="AlphaFoldDB" id="A0A139WU44"/>
<evidence type="ECO:0000313" key="1">
    <source>
        <dbReference type="EMBL" id="KYC35956.1"/>
    </source>
</evidence>
<keyword evidence="2" id="KW-1185">Reference proteome</keyword>
<comment type="caution">
    <text evidence="1">The sequence shown here is derived from an EMBL/GenBank/DDBJ whole genome shotgun (WGS) entry which is preliminary data.</text>
</comment>
<organism evidence="1 2">
    <name type="scientific">Scytonema hofmannii PCC 7110</name>
    <dbReference type="NCBI Taxonomy" id="128403"/>
    <lineage>
        <taxon>Bacteria</taxon>
        <taxon>Bacillati</taxon>
        <taxon>Cyanobacteriota</taxon>
        <taxon>Cyanophyceae</taxon>
        <taxon>Nostocales</taxon>
        <taxon>Scytonemataceae</taxon>
        <taxon>Scytonema</taxon>
    </lineage>
</organism>
<gene>
    <name evidence="1" type="ORF">WA1_48985</name>
</gene>
<protein>
    <submittedName>
        <fullName evidence="1">Uncharacterized protein</fullName>
    </submittedName>
</protein>